<dbReference type="GO" id="GO:0055064">
    <property type="term" value="P:chloride ion homeostasis"/>
    <property type="evidence" value="ECO:0007669"/>
    <property type="project" value="TreeGrafter"/>
</dbReference>
<dbReference type="Proteomes" id="UP000792457">
    <property type="component" value="Unassembled WGS sequence"/>
</dbReference>
<dbReference type="GO" id="GO:0016020">
    <property type="term" value="C:membrane"/>
    <property type="evidence" value="ECO:0007669"/>
    <property type="project" value="UniProtKB-SubCell"/>
</dbReference>
<keyword evidence="4 6" id="KW-0472">Membrane</keyword>
<dbReference type="Pfam" id="PF00324">
    <property type="entry name" value="AA_permease"/>
    <property type="match status" value="1"/>
</dbReference>
<feature type="transmembrane region" description="Helical" evidence="6">
    <location>
        <begin position="12"/>
        <end position="35"/>
    </location>
</feature>
<dbReference type="Pfam" id="PF03522">
    <property type="entry name" value="SLC12"/>
    <property type="match status" value="3"/>
</dbReference>
<organism evidence="9 10">
    <name type="scientific">Ladona fulva</name>
    <name type="common">Scarce chaser dragonfly</name>
    <name type="synonym">Libellula fulva</name>
    <dbReference type="NCBI Taxonomy" id="123851"/>
    <lineage>
        <taxon>Eukaryota</taxon>
        <taxon>Metazoa</taxon>
        <taxon>Ecdysozoa</taxon>
        <taxon>Arthropoda</taxon>
        <taxon>Hexapoda</taxon>
        <taxon>Insecta</taxon>
        <taxon>Pterygota</taxon>
        <taxon>Palaeoptera</taxon>
        <taxon>Odonata</taxon>
        <taxon>Epiprocta</taxon>
        <taxon>Anisoptera</taxon>
        <taxon>Libelluloidea</taxon>
        <taxon>Libellulidae</taxon>
        <taxon>Ladona</taxon>
    </lineage>
</organism>
<feature type="region of interest" description="Disordered" evidence="5">
    <location>
        <begin position="435"/>
        <end position="462"/>
    </location>
</feature>
<dbReference type="InterPro" id="IPR004842">
    <property type="entry name" value="SLC12A_fam"/>
</dbReference>
<reference evidence="9" key="2">
    <citation type="submission" date="2017-10" db="EMBL/GenBank/DDBJ databases">
        <title>Ladona fulva Genome sequencing and assembly.</title>
        <authorList>
            <person name="Murali S."/>
            <person name="Richards S."/>
            <person name="Bandaranaike D."/>
            <person name="Bellair M."/>
            <person name="Blankenburg K."/>
            <person name="Chao H."/>
            <person name="Dinh H."/>
            <person name="Doddapaneni H."/>
            <person name="Dugan-Rocha S."/>
            <person name="Elkadiri S."/>
            <person name="Gnanaolivu R."/>
            <person name="Hernandez B."/>
            <person name="Skinner E."/>
            <person name="Javaid M."/>
            <person name="Lee S."/>
            <person name="Li M."/>
            <person name="Ming W."/>
            <person name="Munidasa M."/>
            <person name="Muniz J."/>
            <person name="Nguyen L."/>
            <person name="Hughes D."/>
            <person name="Osuji N."/>
            <person name="Pu L.-L."/>
            <person name="Puazo M."/>
            <person name="Qu C."/>
            <person name="Quiroz J."/>
            <person name="Raj R."/>
            <person name="Weissenberger G."/>
            <person name="Xin Y."/>
            <person name="Zou X."/>
            <person name="Han Y."/>
            <person name="Worley K."/>
            <person name="Muzny D."/>
            <person name="Gibbs R."/>
        </authorList>
    </citation>
    <scope>NUCLEOTIDE SEQUENCE</scope>
    <source>
        <strain evidence="9">Sampled in the wild</strain>
    </source>
</reference>
<dbReference type="InterPro" id="IPR004841">
    <property type="entry name" value="AA-permease/SLC12A_dom"/>
</dbReference>
<evidence type="ECO:0000313" key="10">
    <source>
        <dbReference type="Proteomes" id="UP000792457"/>
    </source>
</evidence>
<dbReference type="SUPFAM" id="SSF90123">
    <property type="entry name" value="ABC transporter transmembrane region"/>
    <property type="match status" value="1"/>
</dbReference>
<comment type="caution">
    <text evidence="9">The sequence shown here is derived from an EMBL/GenBank/DDBJ whole genome shotgun (WGS) entry which is preliminary data.</text>
</comment>
<dbReference type="InterPro" id="IPR018491">
    <property type="entry name" value="SLC12_C"/>
</dbReference>
<dbReference type="GO" id="GO:0006884">
    <property type="term" value="P:cell volume homeostasis"/>
    <property type="evidence" value="ECO:0007669"/>
    <property type="project" value="TreeGrafter"/>
</dbReference>
<feature type="domain" description="SLC12A transporter C-terminal" evidence="8">
    <location>
        <begin position="302"/>
        <end position="430"/>
    </location>
</feature>
<dbReference type="GO" id="GO:0055078">
    <property type="term" value="P:sodium ion homeostasis"/>
    <property type="evidence" value="ECO:0007669"/>
    <property type="project" value="TreeGrafter"/>
</dbReference>
<feature type="domain" description="Amino acid permease/ SLC12A" evidence="7">
    <location>
        <begin position="14"/>
        <end position="129"/>
    </location>
</feature>
<reference evidence="9" key="1">
    <citation type="submission" date="2013-04" db="EMBL/GenBank/DDBJ databases">
        <authorList>
            <person name="Qu J."/>
            <person name="Murali S.C."/>
            <person name="Bandaranaike D."/>
            <person name="Bellair M."/>
            <person name="Blankenburg K."/>
            <person name="Chao H."/>
            <person name="Dinh H."/>
            <person name="Doddapaneni H."/>
            <person name="Downs B."/>
            <person name="Dugan-Rocha S."/>
            <person name="Elkadiri S."/>
            <person name="Gnanaolivu R.D."/>
            <person name="Hernandez B."/>
            <person name="Javaid M."/>
            <person name="Jayaseelan J.C."/>
            <person name="Lee S."/>
            <person name="Li M."/>
            <person name="Ming W."/>
            <person name="Munidasa M."/>
            <person name="Muniz J."/>
            <person name="Nguyen L."/>
            <person name="Ongeri F."/>
            <person name="Osuji N."/>
            <person name="Pu L.-L."/>
            <person name="Puazo M."/>
            <person name="Qu C."/>
            <person name="Quiroz J."/>
            <person name="Raj R."/>
            <person name="Weissenberger G."/>
            <person name="Xin Y."/>
            <person name="Zou X."/>
            <person name="Han Y."/>
            <person name="Richards S."/>
            <person name="Worley K."/>
            <person name="Muzny D."/>
            <person name="Gibbs R."/>
        </authorList>
    </citation>
    <scope>NUCLEOTIDE SEQUENCE</scope>
    <source>
        <strain evidence="9">Sampled in the wild</strain>
    </source>
</reference>
<name>A0A8K0KNX0_LADFU</name>
<dbReference type="GO" id="GO:0055075">
    <property type="term" value="P:potassium ion homeostasis"/>
    <property type="evidence" value="ECO:0007669"/>
    <property type="project" value="TreeGrafter"/>
</dbReference>
<evidence type="ECO:0000259" key="7">
    <source>
        <dbReference type="Pfam" id="PF00324"/>
    </source>
</evidence>
<dbReference type="GO" id="GO:0008511">
    <property type="term" value="F:sodium:potassium:chloride symporter activity"/>
    <property type="evidence" value="ECO:0007669"/>
    <property type="project" value="TreeGrafter"/>
</dbReference>
<feature type="domain" description="SLC12A transporter C-terminal" evidence="8">
    <location>
        <begin position="476"/>
        <end position="528"/>
    </location>
</feature>
<evidence type="ECO:0000259" key="8">
    <source>
        <dbReference type="Pfam" id="PF03522"/>
    </source>
</evidence>
<protein>
    <submittedName>
        <fullName evidence="9">Uncharacterized protein</fullName>
    </submittedName>
</protein>
<evidence type="ECO:0000256" key="5">
    <source>
        <dbReference type="SAM" id="MobiDB-lite"/>
    </source>
</evidence>
<sequence>MYQNDSQLNAIAPLLSNFFLAAYALINFSVFHASISRSPGWRPAFRYYNAWISLIGTLLCIAVMFLMSWWTALITLVVVVTLYLYVSYRKPEVNWGSSTQAQSFNTALKAVQDLNLVEEHVKNYRPQILVFTGLPSSRPPLVDFANLITKKLSLLICGHIIKGSYSQAVHNAITRKTYRWLFRHKVKAFYTIAEGGEDGKLETGARSLMTIAGLGKLRPNMLLMGFKSDWRTSDREDVLQYFNIIHYALDRYLAVGILRVQEGLDYSNVIEDEEVIPLQSLENKDAEEKLRRNQSAGQLSQGLTLLIPYILTTRSQFAGSKLRIFSLANKKNELERDQRNMAALLSKFRIDYSDVIVIPDVTKKAKEETKKEFESLIEPFRIKCGDAGDHKDDLYIKDSELLALKEKTNRHMRLRELLLEHSTDANFVVILTQDGTSSEASSPPSSPKVERGGHICADPSGDNHKAEATHGVTFLKKKKIRKTSSANIYFGPGGTPLSKEVLNNITIFQRRQRKGTIDVWWLYDDGGLYQCPEKVPFQPLFIWLGWRHSLVGCHLFSFLEAIRLQFSLSTPKLD</sequence>
<accession>A0A8K0KNX0</accession>
<dbReference type="PANTHER" id="PTHR11827">
    <property type="entry name" value="SOLUTE CARRIER FAMILY 12, CATION COTRANSPORTERS"/>
    <property type="match status" value="1"/>
</dbReference>
<comment type="subcellular location">
    <subcellularLocation>
        <location evidence="1">Membrane</location>
        <topology evidence="1">Multi-pass membrane protein</topology>
    </subcellularLocation>
</comment>
<dbReference type="GO" id="GO:0005524">
    <property type="term" value="F:ATP binding"/>
    <property type="evidence" value="ECO:0007669"/>
    <property type="project" value="InterPro"/>
</dbReference>
<feature type="transmembrane region" description="Helical" evidence="6">
    <location>
        <begin position="47"/>
        <end position="66"/>
    </location>
</feature>
<keyword evidence="2 6" id="KW-0812">Transmembrane</keyword>
<dbReference type="Gene3D" id="1.20.1740.10">
    <property type="entry name" value="Amino acid/polyamine transporter I"/>
    <property type="match status" value="1"/>
</dbReference>
<keyword evidence="10" id="KW-1185">Reference proteome</keyword>
<dbReference type="OrthoDB" id="2020542at2759"/>
<evidence type="ECO:0000256" key="3">
    <source>
        <dbReference type="ARBA" id="ARBA00022989"/>
    </source>
</evidence>
<gene>
    <name evidence="9" type="ORF">J437_LFUL012199</name>
</gene>
<keyword evidence="3 6" id="KW-1133">Transmembrane helix</keyword>
<dbReference type="AlphaFoldDB" id="A0A8K0KNX0"/>
<evidence type="ECO:0000256" key="4">
    <source>
        <dbReference type="ARBA" id="ARBA00023136"/>
    </source>
</evidence>
<evidence type="ECO:0000256" key="6">
    <source>
        <dbReference type="SAM" id="Phobius"/>
    </source>
</evidence>
<evidence type="ECO:0000256" key="2">
    <source>
        <dbReference type="ARBA" id="ARBA00022692"/>
    </source>
</evidence>
<feature type="domain" description="SLC12A transporter C-terminal" evidence="8">
    <location>
        <begin position="138"/>
        <end position="291"/>
    </location>
</feature>
<evidence type="ECO:0000256" key="1">
    <source>
        <dbReference type="ARBA" id="ARBA00004141"/>
    </source>
</evidence>
<dbReference type="GO" id="GO:1990573">
    <property type="term" value="P:potassium ion import across plasma membrane"/>
    <property type="evidence" value="ECO:0007669"/>
    <property type="project" value="TreeGrafter"/>
</dbReference>
<dbReference type="EMBL" id="KZ309282">
    <property type="protein sequence ID" value="KAG8238092.1"/>
    <property type="molecule type" value="Genomic_DNA"/>
</dbReference>
<proteinExistence type="predicted"/>
<dbReference type="InterPro" id="IPR036640">
    <property type="entry name" value="ABC1_TM_sf"/>
</dbReference>
<evidence type="ECO:0000313" key="9">
    <source>
        <dbReference type="EMBL" id="KAG8238092.1"/>
    </source>
</evidence>
<dbReference type="PANTHER" id="PTHR11827:SF103">
    <property type="entry name" value="SODIUM CHLORIDE COTRANSPORTER 69, ISOFORM E"/>
    <property type="match status" value="1"/>
</dbReference>